<evidence type="ECO:0000256" key="1">
    <source>
        <dbReference type="ARBA" id="ARBA00004141"/>
    </source>
</evidence>
<evidence type="ECO:0000256" key="5">
    <source>
        <dbReference type="ARBA" id="ARBA00022989"/>
    </source>
</evidence>
<comment type="similarity">
    <text evidence="2 10">Belongs to the V-ATPase proteolipid subunit family.</text>
</comment>
<dbReference type="InterPro" id="IPR002379">
    <property type="entry name" value="ATPase_proteolipid_c-like_dom"/>
</dbReference>
<feature type="transmembrane region" description="Helical" evidence="10">
    <location>
        <begin position="33"/>
        <end position="54"/>
    </location>
</feature>
<feature type="domain" description="V-ATPase proteolipid subunit C-like" evidence="11">
    <location>
        <begin position="164"/>
        <end position="221"/>
    </location>
</feature>
<proteinExistence type="inferred from homology"/>
<gene>
    <name evidence="12" type="ORF">J3Q64DRAFT_1769121</name>
</gene>
<evidence type="ECO:0000256" key="2">
    <source>
        <dbReference type="ARBA" id="ARBA00007296"/>
    </source>
</evidence>
<name>A0ABR3AMK2_PHYBL</name>
<evidence type="ECO:0000259" key="11">
    <source>
        <dbReference type="Pfam" id="PF00137"/>
    </source>
</evidence>
<evidence type="ECO:0000256" key="3">
    <source>
        <dbReference type="ARBA" id="ARBA00022448"/>
    </source>
</evidence>
<evidence type="ECO:0000256" key="10">
    <source>
        <dbReference type="RuleBase" id="RU363060"/>
    </source>
</evidence>
<feature type="transmembrane region" description="Helical" evidence="10">
    <location>
        <begin position="74"/>
        <end position="97"/>
    </location>
</feature>
<dbReference type="InterPro" id="IPR000245">
    <property type="entry name" value="ATPase_proteolipid_csu"/>
</dbReference>
<comment type="caution">
    <text evidence="12">The sequence shown here is derived from an EMBL/GenBank/DDBJ whole genome shotgun (WGS) entry which is preliminary data.</text>
</comment>
<feature type="transmembrane region" description="Helical" evidence="10">
    <location>
        <begin position="197"/>
        <end position="221"/>
    </location>
</feature>
<dbReference type="CDD" id="cd18177">
    <property type="entry name" value="ATP-synt_Vo_c_ATP6F_rpt1"/>
    <property type="match status" value="1"/>
</dbReference>
<keyword evidence="13" id="KW-1185">Reference proteome</keyword>
<evidence type="ECO:0000256" key="9">
    <source>
        <dbReference type="ARBA" id="ARBA00046480"/>
    </source>
</evidence>
<sequence length="230" mass="24183">MERCLNLFSSDLTLKREACLVPSSIFSSSMPGYYYTSIAGSTLSLVTIVGLYMLLTGTGEAFNVGKLLEETSPFIWALLGMSLCIGLSVTGAAWGIFITGSSLLGGAVKTPRIQSRNLISIIFCEVVAIYGVIMAIVYSSKLSDVSPDQLYTPSNYFTGHAIFWGGLTVGVCNLLCGVCVGVTGSSAALADAQDPQLFVKVLVVEIFGSVLGLFGLIVGLLTTGKAADFK</sequence>
<dbReference type="CDD" id="cd18178">
    <property type="entry name" value="ATP-synt_Vo_c_ATP6F_rpt2"/>
    <property type="match status" value="1"/>
</dbReference>
<keyword evidence="5 10" id="KW-1133">Transmembrane helix</keyword>
<dbReference type="SUPFAM" id="SSF81333">
    <property type="entry name" value="F1F0 ATP synthase subunit C"/>
    <property type="match status" value="2"/>
</dbReference>
<comment type="subunit">
    <text evidence="9 10">V-ATPase is a heteromultimeric enzyme composed of a peripheral catalytic V1 complex (components A to H) attached to an integral membrane V0 proton pore complex (components: a, c, c', c'', d, e, f and VOA1). The decameric c-ring forms the proton-conducting pore, and is composed of eight proteolipid subunits c, one subunit c' and one subunit c''.</text>
</comment>
<evidence type="ECO:0000256" key="8">
    <source>
        <dbReference type="ARBA" id="ARBA00045519"/>
    </source>
</evidence>
<evidence type="ECO:0000313" key="13">
    <source>
        <dbReference type="Proteomes" id="UP001448207"/>
    </source>
</evidence>
<comment type="subcellular location">
    <subcellularLocation>
        <location evidence="1">Membrane</location>
        <topology evidence="1">Multi-pass membrane protein</topology>
    </subcellularLocation>
</comment>
<feature type="transmembrane region" description="Helical" evidence="10">
    <location>
        <begin position="161"/>
        <end position="185"/>
    </location>
</feature>
<keyword evidence="3 10" id="KW-0813">Transport</keyword>
<reference evidence="12 13" key="1">
    <citation type="submission" date="2024-04" db="EMBL/GenBank/DDBJ databases">
        <title>Symmetric and asymmetric DNA N6-adenine methylation regulates different biological responses in Mucorales.</title>
        <authorList>
            <consortium name="Lawrence Berkeley National Laboratory"/>
            <person name="Lax C."/>
            <person name="Mondo S.J."/>
            <person name="Osorio-Concepcion M."/>
            <person name="Muszewska A."/>
            <person name="Corrochano-Luque M."/>
            <person name="Gutierrez G."/>
            <person name="Riley R."/>
            <person name="Lipzen A."/>
            <person name="Guo J."/>
            <person name="Hundley H."/>
            <person name="Amirebrahimi M."/>
            <person name="Ng V."/>
            <person name="Lorenzo-Gutierrez D."/>
            <person name="Binder U."/>
            <person name="Yang J."/>
            <person name="Song Y."/>
            <person name="Canovas D."/>
            <person name="Navarro E."/>
            <person name="Freitag M."/>
            <person name="Gabaldon T."/>
            <person name="Grigoriev I.V."/>
            <person name="Corrochano L.M."/>
            <person name="Nicolas F.E."/>
            <person name="Garre V."/>
        </authorList>
    </citation>
    <scope>NUCLEOTIDE SEQUENCE [LARGE SCALE GENOMIC DNA]</scope>
    <source>
        <strain evidence="12 13">L51</strain>
    </source>
</reference>
<comment type="function">
    <text evidence="10">Proton-conducting pore forming of the V0 complex of vacuolar(H+)-ATPase (V-ATPase), a multisubunit enzyme composed of a peripheral complex (V1) that hydrolyzes ATP and a membrane integral complex (V0) that translocates protons. V-ATPase is responsible for acidifying and maintaining the pH of intracellular compartments.</text>
</comment>
<feature type="transmembrane region" description="Helical" evidence="10">
    <location>
        <begin position="118"/>
        <end position="141"/>
    </location>
</feature>
<dbReference type="Gene3D" id="1.20.120.610">
    <property type="entry name" value="lithium bound rotor ring of v- atpase"/>
    <property type="match status" value="1"/>
</dbReference>
<evidence type="ECO:0000256" key="6">
    <source>
        <dbReference type="ARBA" id="ARBA00023065"/>
    </source>
</evidence>
<dbReference type="EMBL" id="JBCLYO010000028">
    <property type="protein sequence ID" value="KAL0077357.1"/>
    <property type="molecule type" value="Genomic_DNA"/>
</dbReference>
<organism evidence="12 13">
    <name type="scientific">Phycomyces blakesleeanus</name>
    <dbReference type="NCBI Taxonomy" id="4837"/>
    <lineage>
        <taxon>Eukaryota</taxon>
        <taxon>Fungi</taxon>
        <taxon>Fungi incertae sedis</taxon>
        <taxon>Mucoromycota</taxon>
        <taxon>Mucoromycotina</taxon>
        <taxon>Mucoromycetes</taxon>
        <taxon>Mucorales</taxon>
        <taxon>Phycomycetaceae</taxon>
        <taxon>Phycomyces</taxon>
    </lineage>
</organism>
<evidence type="ECO:0000256" key="4">
    <source>
        <dbReference type="ARBA" id="ARBA00022692"/>
    </source>
</evidence>
<dbReference type="InterPro" id="IPR035921">
    <property type="entry name" value="F/V-ATP_Csub_sf"/>
</dbReference>
<keyword evidence="6 10" id="KW-0406">Ion transport</keyword>
<dbReference type="Proteomes" id="UP001448207">
    <property type="component" value="Unassembled WGS sequence"/>
</dbReference>
<comment type="function">
    <text evidence="8">Proton-conducting pore forming subunit of the V0 complex of vacuolar(H+)-ATPase (V-ATPase), a multisubunit enzyme composed of a peripheral complex (V1) that hydrolyzes ATP and a membrane integral complex (V0) that translocates protons. V-ATPase is responsible for acidifying and maintaining the pH of intracellular compartments.</text>
</comment>
<feature type="domain" description="V-ATPase proteolipid subunit C-like" evidence="11">
    <location>
        <begin position="79"/>
        <end position="137"/>
    </location>
</feature>
<comment type="caution">
    <text evidence="10">Lacks conserved residue(s) required for the propagation of feature annotation.</text>
</comment>
<protein>
    <submittedName>
        <fullName evidence="12">ATP synthase subunit C-domain-containing protein</fullName>
    </submittedName>
</protein>
<accession>A0ABR3AMK2</accession>
<dbReference type="Pfam" id="PF00137">
    <property type="entry name" value="ATP-synt_C"/>
    <property type="match status" value="2"/>
</dbReference>
<keyword evidence="7 10" id="KW-0472">Membrane</keyword>
<evidence type="ECO:0000313" key="12">
    <source>
        <dbReference type="EMBL" id="KAL0077357.1"/>
    </source>
</evidence>
<keyword evidence="4 10" id="KW-0812">Transmembrane</keyword>
<evidence type="ECO:0000256" key="7">
    <source>
        <dbReference type="ARBA" id="ARBA00023136"/>
    </source>
</evidence>
<dbReference type="PANTHER" id="PTHR10263">
    <property type="entry name" value="V-TYPE PROTON ATPASE PROTEOLIPID SUBUNIT"/>
    <property type="match status" value="1"/>
</dbReference>
<dbReference type="PRINTS" id="PR00122">
    <property type="entry name" value="VACATPASE"/>
</dbReference>